<dbReference type="InterPro" id="IPR036388">
    <property type="entry name" value="WH-like_DNA-bd_sf"/>
</dbReference>
<keyword evidence="4" id="KW-1185">Reference proteome</keyword>
<dbReference type="KEGG" id="hpel:HZS54_10110"/>
<dbReference type="AlphaFoldDB" id="A0A7D5P8K9"/>
<evidence type="ECO:0000313" key="4">
    <source>
        <dbReference type="Proteomes" id="UP000509346"/>
    </source>
</evidence>
<reference evidence="3 4" key="1">
    <citation type="submission" date="2020-07" db="EMBL/GenBank/DDBJ databases">
        <title>Halosimplex litoreum sp. nov. and Halosimplex rubrum sp. nov., isolated from different salt environments.</title>
        <authorList>
            <person name="Cui H."/>
        </authorList>
    </citation>
    <scope>NUCLEOTIDE SEQUENCE [LARGE SCALE GENOMIC DNA]</scope>
    <source>
        <strain evidence="3 4">R2</strain>
    </source>
</reference>
<evidence type="ECO:0000313" key="3">
    <source>
        <dbReference type="EMBL" id="QLH81961.1"/>
    </source>
</evidence>
<proteinExistence type="predicted"/>
<name>A0A7D5P8K9_9EURY</name>
<protein>
    <recommendedName>
        <fullName evidence="2">DUF7344 domain-containing protein</fullName>
    </recommendedName>
</protein>
<evidence type="ECO:0000256" key="1">
    <source>
        <dbReference type="SAM" id="MobiDB-lite"/>
    </source>
</evidence>
<accession>A0A7D5P8K9</accession>
<dbReference type="GeneID" id="56082945"/>
<dbReference type="InterPro" id="IPR055768">
    <property type="entry name" value="DUF7344"/>
</dbReference>
<dbReference type="Proteomes" id="UP000509346">
    <property type="component" value="Chromosome"/>
</dbReference>
<evidence type="ECO:0000259" key="2">
    <source>
        <dbReference type="Pfam" id="PF24035"/>
    </source>
</evidence>
<dbReference type="OrthoDB" id="241828at2157"/>
<dbReference type="Gene3D" id="1.10.10.10">
    <property type="entry name" value="Winged helix-like DNA-binding domain superfamily/Winged helix DNA-binding domain"/>
    <property type="match status" value="1"/>
</dbReference>
<dbReference type="RefSeq" id="WP_179922429.1">
    <property type="nucleotide sequence ID" value="NZ_CP058909.1"/>
</dbReference>
<organism evidence="3 4">
    <name type="scientific">Halosimplex pelagicum</name>
    <dbReference type="NCBI Taxonomy" id="869886"/>
    <lineage>
        <taxon>Archaea</taxon>
        <taxon>Methanobacteriati</taxon>
        <taxon>Methanobacteriota</taxon>
        <taxon>Stenosarchaea group</taxon>
        <taxon>Halobacteria</taxon>
        <taxon>Halobacteriales</taxon>
        <taxon>Haloarculaceae</taxon>
        <taxon>Halosimplex</taxon>
    </lineage>
</organism>
<feature type="domain" description="DUF7344" evidence="2">
    <location>
        <begin position="33"/>
        <end position="112"/>
    </location>
</feature>
<gene>
    <name evidence="3" type="ORF">HZS54_10110</name>
</gene>
<feature type="region of interest" description="Disordered" evidence="1">
    <location>
        <begin position="1"/>
        <end position="23"/>
    </location>
</feature>
<dbReference type="Pfam" id="PF24035">
    <property type="entry name" value="DUF7344"/>
    <property type="match status" value="1"/>
</dbReference>
<sequence>MSERSGSNDGGRGRTKPAVDDLEGDRPFIDTVFEALSDWRRREVCQFFREGDVSTATVDELAMLLAASEPAGLGEPRGRSHDEFATELVETHLPRLDAAGVVDYDDRSDTVRYWGQPTVEKWLEHVTEVDGRNN</sequence>
<dbReference type="EMBL" id="CP058909">
    <property type="protein sequence ID" value="QLH81961.1"/>
    <property type="molecule type" value="Genomic_DNA"/>
</dbReference>